<feature type="binding site" evidence="1">
    <location>
        <position position="155"/>
    </location>
    <ligand>
        <name>Mg(2+)</name>
        <dbReference type="ChEBI" id="CHEBI:18420"/>
        <label>1</label>
    </ligand>
</feature>
<dbReference type="Pfam" id="PF00586">
    <property type="entry name" value="AIRS"/>
    <property type="match status" value="1"/>
</dbReference>
<feature type="binding site" evidence="1">
    <location>
        <begin position="154"/>
        <end position="155"/>
    </location>
    <ligand>
        <name>ATP</name>
        <dbReference type="ChEBI" id="CHEBI:30616"/>
    </ligand>
</feature>
<evidence type="ECO:0000256" key="2">
    <source>
        <dbReference type="SAM" id="MobiDB-lite"/>
    </source>
</evidence>
<dbReference type="CDD" id="cd02194">
    <property type="entry name" value="ThiL"/>
    <property type="match status" value="1"/>
</dbReference>
<feature type="binding site" evidence="1">
    <location>
        <position position="263"/>
    </location>
    <ligand>
        <name>ATP</name>
        <dbReference type="ChEBI" id="CHEBI:30616"/>
    </ligand>
</feature>
<dbReference type="EMBL" id="CP162511">
    <property type="protein sequence ID" value="XDI06819.1"/>
    <property type="molecule type" value="Genomic_DNA"/>
</dbReference>
<dbReference type="AlphaFoldDB" id="A0AB39BKQ9"/>
<dbReference type="NCBIfam" id="TIGR01379">
    <property type="entry name" value="thiL"/>
    <property type="match status" value="1"/>
</dbReference>
<feature type="binding site" evidence="1">
    <location>
        <position position="60"/>
    </location>
    <ligand>
        <name>Mg(2+)</name>
        <dbReference type="ChEBI" id="CHEBI:18420"/>
        <label>4</label>
    </ligand>
</feature>
<dbReference type="GO" id="GO:0009030">
    <property type="term" value="F:thiamine-phosphate kinase activity"/>
    <property type="evidence" value="ECO:0007669"/>
    <property type="project" value="UniProtKB-UniRule"/>
</dbReference>
<evidence type="ECO:0000313" key="4">
    <source>
        <dbReference type="EMBL" id="XDI06819.1"/>
    </source>
</evidence>
<keyword evidence="1" id="KW-0547">Nucleotide-binding</keyword>
<keyword evidence="1 4" id="KW-0418">Kinase</keyword>
<comment type="pathway">
    <text evidence="1">Cofactor biosynthesis; thiamine diphosphate biosynthesis; thiamine diphosphate from thiamine phosphate: step 1/1.</text>
</comment>
<feature type="binding site" evidence="1">
    <location>
        <position position="180"/>
    </location>
    <ligand>
        <name>ATP</name>
        <dbReference type="ChEBI" id="CHEBI:30616"/>
    </ligand>
</feature>
<keyword evidence="1 4" id="KW-0808">Transferase</keyword>
<dbReference type="GO" id="GO:0005524">
    <property type="term" value="F:ATP binding"/>
    <property type="evidence" value="ECO:0007669"/>
    <property type="project" value="UniProtKB-UniRule"/>
</dbReference>
<dbReference type="HAMAP" id="MF_02128">
    <property type="entry name" value="TMP_kinase"/>
    <property type="match status" value="1"/>
</dbReference>
<comment type="catalytic activity">
    <reaction evidence="1">
        <text>thiamine phosphate + ATP = thiamine diphosphate + ADP</text>
        <dbReference type="Rhea" id="RHEA:15913"/>
        <dbReference type="ChEBI" id="CHEBI:30616"/>
        <dbReference type="ChEBI" id="CHEBI:37575"/>
        <dbReference type="ChEBI" id="CHEBI:58937"/>
        <dbReference type="ChEBI" id="CHEBI:456216"/>
        <dbReference type="EC" id="2.7.4.16"/>
    </reaction>
</comment>
<protein>
    <recommendedName>
        <fullName evidence="1">Thiamine-monophosphate kinase</fullName>
        <shortName evidence="1">TMP kinase</shortName>
        <shortName evidence="1">Thiamine-phosphate kinase</shortName>
        <ecNumber evidence="1">2.7.4.16</ecNumber>
    </recommendedName>
</protein>
<feature type="binding site" evidence="1">
    <location>
        <position position="74"/>
    </location>
    <ligand>
        <name>Mg(2+)</name>
        <dbReference type="ChEBI" id="CHEBI:18420"/>
        <label>4</label>
    </ligand>
</feature>
<evidence type="ECO:0000259" key="3">
    <source>
        <dbReference type="Pfam" id="PF00586"/>
    </source>
</evidence>
<dbReference type="EC" id="2.7.4.16" evidence="1"/>
<feature type="binding site" evidence="1">
    <location>
        <position position="83"/>
    </location>
    <ligand>
        <name>substrate</name>
    </ligand>
</feature>
<feature type="region of interest" description="Disordered" evidence="2">
    <location>
        <begin position="1"/>
        <end position="31"/>
    </location>
</feature>
<dbReference type="GO" id="GO:0009229">
    <property type="term" value="P:thiamine diphosphate biosynthetic process"/>
    <property type="evidence" value="ECO:0007669"/>
    <property type="project" value="UniProtKB-UniRule"/>
</dbReference>
<feature type="binding site" evidence="1">
    <location>
        <position position="60"/>
    </location>
    <ligand>
        <name>Mg(2+)</name>
        <dbReference type="ChEBI" id="CHEBI:18420"/>
        <label>3</label>
    </ligand>
</feature>
<comment type="miscellaneous">
    <text evidence="1">Reaction mechanism of ThiL seems to utilize a direct, inline transfer of the gamma-phosphate of ATP to TMP rather than a phosphorylated enzyme intermediate.</text>
</comment>
<dbReference type="SUPFAM" id="SSF56042">
    <property type="entry name" value="PurM C-terminal domain-like"/>
    <property type="match status" value="1"/>
</dbReference>
<sequence length="373" mass="37837">MLPDSGFAANDGPDDSETGRGDARVDDSETLEAVGEGETLRRIFPRLPHAEAELLGPGDDAAVVAAPDGRFVVTTDMMIHGPDFRSAWSTPHDLGWKAAMTNLSDVAAMGAKPTALVVAIAAPLETPVSTLLGIADGLRDACALAAPGCGVVGGDLSVSSTLTLAVTAFGDLDGRAPVTRSGAGIGDVLAVAGDLGRAGAGLWLLFRDGVSERDGSLVPDEVRARAAHAAHPQLVEAQLAPVSPIGLGVQAALAGATAMLDVSDGLVLDARRLAVASGCTVRLDPAAVAREARALNDLDAVVSDHASHFVLAGGEDHALLATFPPGVDLPHGFRRLGEIGERLGSPEPVLVGDTPYSSIGGWDPYAGWDGAAG</sequence>
<feature type="binding site" evidence="1">
    <location>
        <position position="76"/>
    </location>
    <ligand>
        <name>Mg(2+)</name>
        <dbReference type="ChEBI" id="CHEBI:18420"/>
        <label>1</label>
    </ligand>
</feature>
<name>A0AB39BKQ9_9MICO</name>
<keyword evidence="1" id="KW-0460">Magnesium</keyword>
<feature type="binding site" evidence="1">
    <location>
        <position position="105"/>
    </location>
    <ligand>
        <name>Mg(2+)</name>
        <dbReference type="ChEBI" id="CHEBI:18420"/>
        <label>3</label>
    </ligand>
</feature>
<feature type="binding site" evidence="1">
    <location>
        <position position="362"/>
    </location>
    <ligand>
        <name>substrate</name>
    </ligand>
</feature>
<feature type="binding site" evidence="1">
    <location>
        <position position="261"/>
    </location>
    <ligand>
        <name>Mg(2+)</name>
        <dbReference type="ChEBI" id="CHEBI:18420"/>
        <label>3</label>
    </ligand>
</feature>
<dbReference type="Gene3D" id="3.30.1330.10">
    <property type="entry name" value="PurM-like, N-terminal domain"/>
    <property type="match status" value="1"/>
</dbReference>
<evidence type="ECO:0000256" key="1">
    <source>
        <dbReference type="HAMAP-Rule" id="MF_02128"/>
    </source>
</evidence>
<keyword evidence="1" id="KW-0479">Metal-binding</keyword>
<dbReference type="GO" id="GO:0000287">
    <property type="term" value="F:magnesium ion binding"/>
    <property type="evidence" value="ECO:0007669"/>
    <property type="project" value="UniProtKB-UniRule"/>
</dbReference>
<dbReference type="InterPro" id="IPR006283">
    <property type="entry name" value="ThiL-like"/>
</dbReference>
<comment type="function">
    <text evidence="1">Catalyzes the ATP-dependent phosphorylation of thiamine-monophosphate (TMP) to form thiamine-pyrophosphate (TPP), the active form of vitamin B1.</text>
</comment>
<dbReference type="InterPro" id="IPR036676">
    <property type="entry name" value="PurM-like_C_sf"/>
</dbReference>
<reference evidence="4" key="1">
    <citation type="submission" date="2024-05" db="EMBL/GenBank/DDBJ databases">
        <title>Herbiconiux sp. A18JL235.</title>
        <authorList>
            <person name="Zhang G."/>
        </authorList>
    </citation>
    <scope>NUCLEOTIDE SEQUENCE</scope>
    <source>
        <strain evidence="4">A18JL235</strain>
    </source>
</reference>
<feature type="compositionally biased region" description="Basic and acidic residues" evidence="2">
    <location>
        <begin position="17"/>
        <end position="27"/>
    </location>
</feature>
<feature type="binding site" evidence="1">
    <location>
        <position position="76"/>
    </location>
    <ligand>
        <name>Mg(2+)</name>
        <dbReference type="ChEBI" id="CHEBI:18420"/>
        <label>2</label>
    </ligand>
</feature>
<organism evidence="4">
    <name type="scientific">Herbiconiux sp. A18JL235</name>
    <dbReference type="NCBI Taxonomy" id="3152363"/>
    <lineage>
        <taxon>Bacteria</taxon>
        <taxon>Bacillati</taxon>
        <taxon>Actinomycetota</taxon>
        <taxon>Actinomycetes</taxon>
        <taxon>Micrococcales</taxon>
        <taxon>Microbacteriaceae</taxon>
        <taxon>Herbiconiux</taxon>
    </lineage>
</organism>
<dbReference type="PANTHER" id="PTHR30270">
    <property type="entry name" value="THIAMINE-MONOPHOSPHATE KINASE"/>
    <property type="match status" value="1"/>
</dbReference>
<dbReference type="GO" id="GO:0009228">
    <property type="term" value="P:thiamine biosynthetic process"/>
    <property type="evidence" value="ECO:0007669"/>
    <property type="project" value="UniProtKB-KW"/>
</dbReference>
<dbReference type="RefSeq" id="WP_368499197.1">
    <property type="nucleotide sequence ID" value="NZ_CP162511.1"/>
</dbReference>
<comment type="similarity">
    <text evidence="1">Belongs to the thiamine-monophosphate kinase family.</text>
</comment>
<dbReference type="InterPro" id="IPR036921">
    <property type="entry name" value="PurM-like_N_sf"/>
</dbReference>
<feature type="binding site" evidence="1">
    <location>
        <position position="105"/>
    </location>
    <ligand>
        <name>Mg(2+)</name>
        <dbReference type="ChEBI" id="CHEBI:18420"/>
        <label>4</label>
    </ligand>
</feature>
<keyword evidence="1" id="KW-0784">Thiamine biosynthesis</keyword>
<feature type="domain" description="PurM-like N-terminal" evidence="3">
    <location>
        <begin position="58"/>
        <end position="170"/>
    </location>
</feature>
<dbReference type="NCBIfam" id="NF004351">
    <property type="entry name" value="PRK05731.1-4"/>
    <property type="match status" value="1"/>
</dbReference>
<feature type="binding site" evidence="1">
    <location>
        <position position="264"/>
    </location>
    <ligand>
        <name>Mg(2+)</name>
        <dbReference type="ChEBI" id="CHEBI:18420"/>
        <label>5</label>
    </ligand>
</feature>
<comment type="caution">
    <text evidence="1">Lacks conserved residue(s) required for the propagation of feature annotation.</text>
</comment>
<accession>A0AB39BKQ9</accession>
<dbReference type="Gene3D" id="3.90.650.10">
    <property type="entry name" value="PurM-like C-terminal domain"/>
    <property type="match status" value="1"/>
</dbReference>
<feature type="binding site" evidence="1">
    <location>
        <position position="315"/>
    </location>
    <ligand>
        <name>substrate</name>
    </ligand>
</feature>
<feature type="binding site" evidence="1">
    <location>
        <position position="105"/>
    </location>
    <ligand>
        <name>Mg(2+)</name>
        <dbReference type="ChEBI" id="CHEBI:18420"/>
        <label>2</label>
    </ligand>
</feature>
<dbReference type="PANTHER" id="PTHR30270:SF0">
    <property type="entry name" value="THIAMINE-MONOPHOSPHATE KINASE"/>
    <property type="match status" value="1"/>
</dbReference>
<keyword evidence="1" id="KW-0067">ATP-binding</keyword>
<dbReference type="SUPFAM" id="SSF55326">
    <property type="entry name" value="PurM N-terminal domain-like"/>
    <property type="match status" value="1"/>
</dbReference>
<gene>
    <name evidence="1" type="primary">thiL</name>
    <name evidence="4" type="ORF">ABFY20_06870</name>
</gene>
<proteinExistence type="inferred from homology"/>
<feature type="binding site" evidence="1">
    <location>
        <position position="75"/>
    </location>
    <ligand>
        <name>Mg(2+)</name>
        <dbReference type="ChEBI" id="CHEBI:18420"/>
        <label>1</label>
    </ligand>
</feature>
<dbReference type="InterPro" id="IPR016188">
    <property type="entry name" value="PurM-like_N"/>
</dbReference>